<feature type="domain" description="CENP-V/GFA" evidence="4">
    <location>
        <begin position="11"/>
        <end position="130"/>
    </location>
</feature>
<dbReference type="InterPro" id="IPR052355">
    <property type="entry name" value="CENP-V-like"/>
</dbReference>
<proteinExistence type="inferred from homology"/>
<dbReference type="PANTHER" id="PTHR28620">
    <property type="entry name" value="CENTROMERE PROTEIN V"/>
    <property type="match status" value="1"/>
</dbReference>
<comment type="caution">
    <text evidence="5">The sequence shown here is derived from an EMBL/GenBank/DDBJ whole genome shotgun (WGS) entry which is preliminary data.</text>
</comment>
<evidence type="ECO:0000256" key="2">
    <source>
        <dbReference type="ARBA" id="ARBA00022723"/>
    </source>
</evidence>
<sequence length="150" mass="16657">MASQDANLKTYTGGCHCGAVRYSIEADLSGQPKASKCNCSICLKTNRLSLTVDRANFKLLSPASLDEVPSYQFSTRQQHHKFCDKCGIHCFLMGSYVYEGKTYHNFSVNAVTLDPDQGFDLREFKVTYWDGKAENWAAGQMEKPAAGGCY</sequence>
<keyword evidence="3" id="KW-0862">Zinc</keyword>
<dbReference type="SUPFAM" id="SSF51316">
    <property type="entry name" value="Mss4-like"/>
    <property type="match status" value="1"/>
</dbReference>
<keyword evidence="2" id="KW-0479">Metal-binding</keyword>
<dbReference type="AlphaFoldDB" id="A0AAJ0BPZ3"/>
<organism evidence="5 6">
    <name type="scientific">Echria macrotheca</name>
    <dbReference type="NCBI Taxonomy" id="438768"/>
    <lineage>
        <taxon>Eukaryota</taxon>
        <taxon>Fungi</taxon>
        <taxon>Dikarya</taxon>
        <taxon>Ascomycota</taxon>
        <taxon>Pezizomycotina</taxon>
        <taxon>Sordariomycetes</taxon>
        <taxon>Sordariomycetidae</taxon>
        <taxon>Sordariales</taxon>
        <taxon>Schizotheciaceae</taxon>
        <taxon>Echria</taxon>
    </lineage>
</organism>
<evidence type="ECO:0000313" key="5">
    <source>
        <dbReference type="EMBL" id="KAK1759921.1"/>
    </source>
</evidence>
<dbReference type="PROSITE" id="PS51891">
    <property type="entry name" value="CENP_V_GFA"/>
    <property type="match status" value="1"/>
</dbReference>
<evidence type="ECO:0000259" key="4">
    <source>
        <dbReference type="PROSITE" id="PS51891"/>
    </source>
</evidence>
<evidence type="ECO:0000256" key="3">
    <source>
        <dbReference type="ARBA" id="ARBA00022833"/>
    </source>
</evidence>
<keyword evidence="6" id="KW-1185">Reference proteome</keyword>
<dbReference type="Proteomes" id="UP001239445">
    <property type="component" value="Unassembled WGS sequence"/>
</dbReference>
<reference evidence="5" key="1">
    <citation type="submission" date="2023-06" db="EMBL/GenBank/DDBJ databases">
        <title>Genome-scale phylogeny and comparative genomics of the fungal order Sordariales.</title>
        <authorList>
            <consortium name="Lawrence Berkeley National Laboratory"/>
            <person name="Hensen N."/>
            <person name="Bonometti L."/>
            <person name="Westerberg I."/>
            <person name="Brannstrom I.O."/>
            <person name="Guillou S."/>
            <person name="Cros-Aarteil S."/>
            <person name="Calhoun S."/>
            <person name="Haridas S."/>
            <person name="Kuo A."/>
            <person name="Mondo S."/>
            <person name="Pangilinan J."/>
            <person name="Riley R."/>
            <person name="Labutti K."/>
            <person name="Andreopoulos B."/>
            <person name="Lipzen A."/>
            <person name="Chen C."/>
            <person name="Yanf M."/>
            <person name="Daum C."/>
            <person name="Ng V."/>
            <person name="Clum A."/>
            <person name="Steindorff A."/>
            <person name="Ohm R."/>
            <person name="Martin F."/>
            <person name="Silar P."/>
            <person name="Natvig D."/>
            <person name="Lalanne C."/>
            <person name="Gautier V."/>
            <person name="Ament-Velasquez S.L."/>
            <person name="Kruys A."/>
            <person name="Hutchinson M.I."/>
            <person name="Powell A.J."/>
            <person name="Barry K."/>
            <person name="Miller A.N."/>
            <person name="Grigoriev I.V."/>
            <person name="Debuchy R."/>
            <person name="Gladieux P."/>
            <person name="Thoren M.H."/>
            <person name="Johannesson H."/>
        </authorList>
    </citation>
    <scope>NUCLEOTIDE SEQUENCE</scope>
    <source>
        <strain evidence="5">PSN4</strain>
    </source>
</reference>
<dbReference type="Pfam" id="PF04828">
    <property type="entry name" value="GFA"/>
    <property type="match status" value="1"/>
</dbReference>
<dbReference type="InterPro" id="IPR006913">
    <property type="entry name" value="CENP-V/GFA"/>
</dbReference>
<dbReference type="GO" id="GO:0046872">
    <property type="term" value="F:metal ion binding"/>
    <property type="evidence" value="ECO:0007669"/>
    <property type="project" value="UniProtKB-KW"/>
</dbReference>
<dbReference type="EMBL" id="MU839828">
    <property type="protein sequence ID" value="KAK1759921.1"/>
    <property type="molecule type" value="Genomic_DNA"/>
</dbReference>
<gene>
    <name evidence="5" type="ORF">QBC47DRAFT_117527</name>
</gene>
<comment type="similarity">
    <text evidence="1">Belongs to the Gfa family.</text>
</comment>
<dbReference type="GO" id="GO:0016846">
    <property type="term" value="F:carbon-sulfur lyase activity"/>
    <property type="evidence" value="ECO:0007669"/>
    <property type="project" value="InterPro"/>
</dbReference>
<evidence type="ECO:0000313" key="6">
    <source>
        <dbReference type="Proteomes" id="UP001239445"/>
    </source>
</evidence>
<dbReference type="InterPro" id="IPR011057">
    <property type="entry name" value="Mss4-like_sf"/>
</dbReference>
<accession>A0AAJ0BPZ3</accession>
<evidence type="ECO:0000256" key="1">
    <source>
        <dbReference type="ARBA" id="ARBA00005495"/>
    </source>
</evidence>
<name>A0AAJ0BPZ3_9PEZI</name>
<protein>
    <submittedName>
        <fullName evidence="5">Centromere protein V</fullName>
    </submittedName>
</protein>
<dbReference type="PANTHER" id="PTHR28620:SF1">
    <property type="entry name" value="CENP-V_GFA DOMAIN-CONTAINING PROTEIN"/>
    <property type="match status" value="1"/>
</dbReference>
<dbReference type="Gene3D" id="2.170.150.70">
    <property type="match status" value="1"/>
</dbReference>